<accession>A0A1X6PBP8</accession>
<keyword evidence="2" id="KW-1185">Reference proteome</keyword>
<dbReference type="AlphaFoldDB" id="A0A1X6PBP8"/>
<name>A0A1X6PBP8_PORUM</name>
<organism evidence="1 2">
    <name type="scientific">Porphyra umbilicalis</name>
    <name type="common">Purple laver</name>
    <name type="synonym">Red alga</name>
    <dbReference type="NCBI Taxonomy" id="2786"/>
    <lineage>
        <taxon>Eukaryota</taxon>
        <taxon>Rhodophyta</taxon>
        <taxon>Bangiophyceae</taxon>
        <taxon>Bangiales</taxon>
        <taxon>Bangiaceae</taxon>
        <taxon>Porphyra</taxon>
    </lineage>
</organism>
<protein>
    <submittedName>
        <fullName evidence="1">Uncharacterized protein</fullName>
    </submittedName>
</protein>
<reference evidence="1 2" key="1">
    <citation type="submission" date="2017-03" db="EMBL/GenBank/DDBJ databases">
        <title>WGS assembly of Porphyra umbilicalis.</title>
        <authorList>
            <person name="Brawley S.H."/>
            <person name="Blouin N.A."/>
            <person name="Ficko-Blean E."/>
            <person name="Wheeler G.L."/>
            <person name="Lohr M."/>
            <person name="Goodson H.V."/>
            <person name="Jenkins J.W."/>
            <person name="Blaby-Haas C.E."/>
            <person name="Helliwell K.E."/>
            <person name="Chan C."/>
            <person name="Marriage T."/>
            <person name="Bhattacharya D."/>
            <person name="Klein A.S."/>
            <person name="Badis Y."/>
            <person name="Brodie J."/>
            <person name="Cao Y."/>
            <person name="Collen J."/>
            <person name="Dittami S.M."/>
            <person name="Gachon C.M."/>
            <person name="Green B.R."/>
            <person name="Karpowicz S."/>
            <person name="Kim J.W."/>
            <person name="Kudahl U."/>
            <person name="Lin S."/>
            <person name="Michel G."/>
            <person name="Mittag M."/>
            <person name="Olson B.J."/>
            <person name="Pangilinan J."/>
            <person name="Peng Y."/>
            <person name="Qiu H."/>
            <person name="Shu S."/>
            <person name="Singer J.T."/>
            <person name="Smith A.G."/>
            <person name="Sprecher B.N."/>
            <person name="Wagner V."/>
            <person name="Wang W."/>
            <person name="Wang Z.-Y."/>
            <person name="Yan J."/>
            <person name="Yarish C."/>
            <person name="Zoeuner-Riek S."/>
            <person name="Zhuang Y."/>
            <person name="Zou Y."/>
            <person name="Lindquist E.A."/>
            <person name="Grimwood J."/>
            <person name="Barry K."/>
            <person name="Rokhsar D.S."/>
            <person name="Schmutz J."/>
            <person name="Stiller J.W."/>
            <person name="Grossman A.R."/>
            <person name="Prochnik S.E."/>
        </authorList>
    </citation>
    <scope>NUCLEOTIDE SEQUENCE [LARGE SCALE GENOMIC DNA]</scope>
    <source>
        <strain evidence="1">4086291</strain>
    </source>
</reference>
<gene>
    <name evidence="1" type="ORF">BU14_0112s0010</name>
</gene>
<dbReference type="Proteomes" id="UP000218209">
    <property type="component" value="Unassembled WGS sequence"/>
</dbReference>
<proteinExistence type="predicted"/>
<evidence type="ECO:0000313" key="2">
    <source>
        <dbReference type="Proteomes" id="UP000218209"/>
    </source>
</evidence>
<sequence>MRACSQLCIFWRELVAQGPMPSRLRVLAAVFGYDELSQGRAAQATLRDKVLQRLHARPPTFSSRNCRAYRAIRAEVEWTRGAFDQLVALTNITVDEDLASRSRRVLFSVFFDNASSALAVCGVSASLRSSFLSRSFKRRSSELVTRFLVEHYECPSGLVFYVLDRHPQRRKVLVAVRANEDYDLAGLRPRYPLERLFVDKSTLPGLPVRFEALLSWRDSATSSRSEVDPLLVSGKLSFCVPISVVEGAGRDVAALVS</sequence>
<evidence type="ECO:0000313" key="1">
    <source>
        <dbReference type="EMBL" id="OSX78311.1"/>
    </source>
</evidence>
<dbReference type="EMBL" id="KV918815">
    <property type="protein sequence ID" value="OSX78311.1"/>
    <property type="molecule type" value="Genomic_DNA"/>
</dbReference>